<feature type="compositionally biased region" description="Acidic residues" evidence="1">
    <location>
        <begin position="166"/>
        <end position="177"/>
    </location>
</feature>
<feature type="region of interest" description="Disordered" evidence="1">
    <location>
        <begin position="144"/>
        <end position="177"/>
    </location>
</feature>
<reference evidence="2 3" key="1">
    <citation type="journal article" date="2019" name="Sci. Rep.">
        <title>A high-quality genome of Eragrostis curvula grass provides insights into Poaceae evolution and supports new strategies to enhance forage quality.</title>
        <authorList>
            <person name="Carballo J."/>
            <person name="Santos B.A.C.M."/>
            <person name="Zappacosta D."/>
            <person name="Garbus I."/>
            <person name="Selva J.P."/>
            <person name="Gallo C.A."/>
            <person name="Diaz A."/>
            <person name="Albertini E."/>
            <person name="Caccamo M."/>
            <person name="Echenique V."/>
        </authorList>
    </citation>
    <scope>NUCLEOTIDE SEQUENCE [LARGE SCALE GENOMIC DNA]</scope>
    <source>
        <strain evidence="3">cv. Victoria</strain>
        <tissue evidence="2">Leaf</tissue>
    </source>
</reference>
<dbReference type="EMBL" id="RWGY01000013">
    <property type="protein sequence ID" value="TVU26351.1"/>
    <property type="molecule type" value="Genomic_DNA"/>
</dbReference>
<evidence type="ECO:0000313" key="2">
    <source>
        <dbReference type="EMBL" id="TVU26351.1"/>
    </source>
</evidence>
<protein>
    <recommendedName>
        <fullName evidence="4">DUF4216 domain-containing protein</fullName>
    </recommendedName>
</protein>
<feature type="compositionally biased region" description="Pro residues" evidence="1">
    <location>
        <begin position="225"/>
        <end position="236"/>
    </location>
</feature>
<feature type="compositionally biased region" description="Pro residues" evidence="1">
    <location>
        <begin position="262"/>
        <end position="300"/>
    </location>
</feature>
<sequence>MINGWRFNTKDRDMLVKSQNSGVFVQGDDESGNKDYFGVLIDIIKLTYGKYSDVLFKCDWWDVHATGRGVYYVKDTVDPKWLVVVKTKPRDLYDVPPDEDDDEDEESDITISNSSNNQACQENEYITVALSETMPDDIESTILKRPDVEGEAIVANPKKQTHNREEDDEEEEEEDSEVMVLSIWIQMTAAMKVMKTIQMIAKLPTSIRSSRDATPPSRAAAPPSRTSPPHPGPQSPPLLAAPRHPPPPPDLRRHRHSAPRRAAPPPPLRAAPRHPPSPPAASPSHGPSPPPLRPPPPPVPGLSSPSLRVPGLPVATTRHDVRAATHLDVRAATLLPYPMELKRSDARVDENGSVLLV</sequence>
<accession>A0A5J9USW0</accession>
<comment type="caution">
    <text evidence="2">The sequence shown here is derived from an EMBL/GenBank/DDBJ whole genome shotgun (WGS) entry which is preliminary data.</text>
</comment>
<gene>
    <name evidence="2" type="ORF">EJB05_28894</name>
</gene>
<evidence type="ECO:0000313" key="3">
    <source>
        <dbReference type="Proteomes" id="UP000324897"/>
    </source>
</evidence>
<organism evidence="2 3">
    <name type="scientific">Eragrostis curvula</name>
    <name type="common">weeping love grass</name>
    <dbReference type="NCBI Taxonomy" id="38414"/>
    <lineage>
        <taxon>Eukaryota</taxon>
        <taxon>Viridiplantae</taxon>
        <taxon>Streptophyta</taxon>
        <taxon>Embryophyta</taxon>
        <taxon>Tracheophyta</taxon>
        <taxon>Spermatophyta</taxon>
        <taxon>Magnoliopsida</taxon>
        <taxon>Liliopsida</taxon>
        <taxon>Poales</taxon>
        <taxon>Poaceae</taxon>
        <taxon>PACMAD clade</taxon>
        <taxon>Chloridoideae</taxon>
        <taxon>Eragrostideae</taxon>
        <taxon>Eragrostidinae</taxon>
        <taxon>Eragrostis</taxon>
    </lineage>
</organism>
<dbReference type="OrthoDB" id="684151at2759"/>
<dbReference type="PANTHER" id="PTHR48258">
    <property type="entry name" value="DUF4218 DOMAIN-CONTAINING PROTEIN-RELATED"/>
    <property type="match status" value="1"/>
</dbReference>
<dbReference type="Proteomes" id="UP000324897">
    <property type="component" value="Chromosome 2"/>
</dbReference>
<feature type="region of interest" description="Disordered" evidence="1">
    <location>
        <begin position="206"/>
        <end position="312"/>
    </location>
</feature>
<evidence type="ECO:0000256" key="1">
    <source>
        <dbReference type="SAM" id="MobiDB-lite"/>
    </source>
</evidence>
<feature type="compositionally biased region" description="Low complexity" evidence="1">
    <location>
        <begin position="212"/>
        <end position="224"/>
    </location>
</feature>
<feature type="compositionally biased region" description="Acidic residues" evidence="1">
    <location>
        <begin position="96"/>
        <end position="108"/>
    </location>
</feature>
<dbReference type="AlphaFoldDB" id="A0A5J9USW0"/>
<dbReference type="Gramene" id="TVU26351">
    <property type="protein sequence ID" value="TVU26351"/>
    <property type="gene ID" value="EJB05_28894"/>
</dbReference>
<feature type="region of interest" description="Disordered" evidence="1">
    <location>
        <begin position="92"/>
        <end position="116"/>
    </location>
</feature>
<keyword evidence="3" id="KW-1185">Reference proteome</keyword>
<name>A0A5J9USW0_9POAL</name>
<proteinExistence type="predicted"/>
<dbReference type="PANTHER" id="PTHR48258:SF3">
    <property type="entry name" value="FK506-BINDING PROTEIN 4-LIKE ISOFORM X1"/>
    <property type="match status" value="1"/>
</dbReference>
<feature type="compositionally biased region" description="Low complexity" evidence="1">
    <location>
        <begin position="301"/>
        <end position="312"/>
    </location>
</feature>
<evidence type="ECO:0008006" key="4">
    <source>
        <dbReference type="Google" id="ProtNLM"/>
    </source>
</evidence>